<sequence>MSALIYALVQVIHTVINLYIWMIIIAAVLSFVQPNPSNPTVRSLILGLYRLTEPAFAWVRRKMPFVVVGGIDLSPIVILLALQFLDIFLLRLVFG</sequence>
<evidence type="ECO:0000313" key="2">
    <source>
        <dbReference type="EMBL" id="HFC03405.1"/>
    </source>
</evidence>
<dbReference type="Pfam" id="PF02325">
    <property type="entry name" value="CCB3_YggT"/>
    <property type="match status" value="1"/>
</dbReference>
<keyword evidence="1" id="KW-0472">Membrane</keyword>
<organism evidence="2">
    <name type="scientific">Nitratifractor salsuginis</name>
    <dbReference type="NCBI Taxonomy" id="269261"/>
    <lineage>
        <taxon>Bacteria</taxon>
        <taxon>Pseudomonadati</taxon>
        <taxon>Campylobacterota</taxon>
        <taxon>Epsilonproteobacteria</taxon>
        <taxon>Campylobacterales</taxon>
        <taxon>Sulfurovaceae</taxon>
        <taxon>Nitratifractor</taxon>
    </lineage>
</organism>
<dbReference type="GO" id="GO:0016020">
    <property type="term" value="C:membrane"/>
    <property type="evidence" value="ECO:0007669"/>
    <property type="project" value="InterPro"/>
</dbReference>
<proteinExistence type="predicted"/>
<keyword evidence="1" id="KW-0812">Transmembrane</keyword>
<dbReference type="EMBL" id="DRNO01000065">
    <property type="protein sequence ID" value="HFC03405.1"/>
    <property type="molecule type" value="Genomic_DNA"/>
</dbReference>
<reference evidence="2" key="1">
    <citation type="journal article" date="2020" name="mSystems">
        <title>Genome- and Community-Level Interaction Insights into Carbon Utilization and Element Cycling Functions of Hydrothermarchaeota in Hydrothermal Sediment.</title>
        <authorList>
            <person name="Zhou Z."/>
            <person name="Liu Y."/>
            <person name="Xu W."/>
            <person name="Pan J."/>
            <person name="Luo Z.H."/>
            <person name="Li M."/>
        </authorList>
    </citation>
    <scope>NUCLEOTIDE SEQUENCE [LARGE SCALE GENOMIC DNA]</scope>
    <source>
        <strain evidence="2">HyVt-513</strain>
    </source>
</reference>
<evidence type="ECO:0000256" key="1">
    <source>
        <dbReference type="SAM" id="Phobius"/>
    </source>
</evidence>
<keyword evidence="1" id="KW-1133">Transmembrane helix</keyword>
<accession>A0A7V2WL39</accession>
<protein>
    <submittedName>
        <fullName evidence="2">YggT family protein</fullName>
    </submittedName>
</protein>
<name>A0A7V2WL39_9BACT</name>
<dbReference type="Proteomes" id="UP000885722">
    <property type="component" value="Unassembled WGS sequence"/>
</dbReference>
<feature type="transmembrane region" description="Helical" evidence="1">
    <location>
        <begin position="73"/>
        <end position="94"/>
    </location>
</feature>
<comment type="caution">
    <text evidence="2">The sequence shown here is derived from an EMBL/GenBank/DDBJ whole genome shotgun (WGS) entry which is preliminary data.</text>
</comment>
<dbReference type="InterPro" id="IPR003425">
    <property type="entry name" value="CCB3/YggT"/>
</dbReference>
<gene>
    <name evidence="2" type="ORF">ENJ74_00905</name>
</gene>
<feature type="transmembrane region" description="Helical" evidence="1">
    <location>
        <begin position="7"/>
        <end position="32"/>
    </location>
</feature>
<dbReference type="AlphaFoldDB" id="A0A7V2WL39"/>